<evidence type="ECO:0000256" key="15">
    <source>
        <dbReference type="RuleBase" id="RU366025"/>
    </source>
</evidence>
<dbReference type="PANTHER" id="PTHR21646">
    <property type="entry name" value="UBIQUITIN CARBOXYL-TERMINAL HYDROLASE"/>
    <property type="match status" value="1"/>
</dbReference>
<dbReference type="Gene3D" id="3.90.70.10">
    <property type="entry name" value="Cysteine proteinases"/>
    <property type="match status" value="1"/>
</dbReference>
<evidence type="ECO:0000256" key="2">
    <source>
        <dbReference type="ARBA" id="ARBA00004123"/>
    </source>
</evidence>
<evidence type="ECO:0000256" key="11">
    <source>
        <dbReference type="ARBA" id="ARBA00023163"/>
    </source>
</evidence>
<dbReference type="Pfam" id="PF02148">
    <property type="entry name" value="zf-UBP"/>
    <property type="match status" value="1"/>
</dbReference>
<organism evidence="18 20">
    <name type="scientific">Ranatra chinensis</name>
    <dbReference type="NCBI Taxonomy" id="642074"/>
    <lineage>
        <taxon>Eukaryota</taxon>
        <taxon>Metazoa</taxon>
        <taxon>Ecdysozoa</taxon>
        <taxon>Arthropoda</taxon>
        <taxon>Hexapoda</taxon>
        <taxon>Insecta</taxon>
        <taxon>Pterygota</taxon>
        <taxon>Neoptera</taxon>
        <taxon>Paraneoptera</taxon>
        <taxon>Hemiptera</taxon>
        <taxon>Heteroptera</taxon>
        <taxon>Panheteroptera</taxon>
        <taxon>Nepomorpha</taxon>
        <taxon>Nepidae</taxon>
        <taxon>Ranatrinae</taxon>
        <taxon>Ranatra</taxon>
    </lineage>
</organism>
<evidence type="ECO:0000256" key="9">
    <source>
        <dbReference type="ARBA" id="ARBA00022833"/>
    </source>
</evidence>
<keyword evidence="4" id="KW-0479">Metal-binding</keyword>
<keyword evidence="10" id="KW-0805">Transcription regulation</keyword>
<dbReference type="GO" id="GO:0006508">
    <property type="term" value="P:proteolysis"/>
    <property type="evidence" value="ECO:0007669"/>
    <property type="project" value="UniProtKB-KW"/>
</dbReference>
<reference evidence="18 20" key="1">
    <citation type="submission" date="2024-07" db="EMBL/GenBank/DDBJ databases">
        <title>Chromosome-level genome assembly of the water stick insect Ranatra chinensis (Heteroptera: Nepidae).</title>
        <authorList>
            <person name="Liu X."/>
        </authorList>
    </citation>
    <scope>NUCLEOTIDE SEQUENCE [LARGE SCALE GENOMIC DNA]</scope>
    <source>
        <strain evidence="18">Cailab_2021Rc</strain>
        <tissue evidence="18">Muscle</tissue>
    </source>
</reference>
<comment type="caution">
    <text evidence="18">The sequence shown here is derived from an EMBL/GenBank/DDBJ whole genome shotgun (WGS) entry which is preliminary data.</text>
</comment>
<dbReference type="EMBL" id="JBFDAA010000022">
    <property type="protein sequence ID" value="KAL1110534.1"/>
    <property type="molecule type" value="Genomic_DNA"/>
</dbReference>
<keyword evidence="7 15" id="KW-0378">Hydrolase</keyword>
<comment type="subcellular location">
    <subcellularLocation>
        <location evidence="2">Nucleus</location>
    </subcellularLocation>
</comment>
<evidence type="ECO:0000256" key="5">
    <source>
        <dbReference type="ARBA" id="ARBA00022771"/>
    </source>
</evidence>
<dbReference type="SUPFAM" id="SSF54001">
    <property type="entry name" value="Cysteine proteinases"/>
    <property type="match status" value="1"/>
</dbReference>
<sequence length="415" mass="47744">MHCVFFGCYGDHIQDHSMKNSHSLFVEMSNGFILCCSCNDYVYDSDFEEIATKHNFAQRNNGDPVCYVKWHPTTSEDKLLKQHPKRIKLLNNSAAGMRGMFNLGNTCFMNCIMQALLHTPILRDYFFTDKHKCYAQRKSDCLVCHFSRLFQKYYTDDPSILSLHEMLYLVWQNAHHLSGYDQNDAHEFFIAALNLLHQYSTPNNISKEPCTCIIDVIFHGKMQSDVVCQSCMNVSTTIDPIWDVSLDIPEPPTAVNLFECLHHYTRAEPLGSSAKIKCDVCQSYQESTKQLTFRTLPIVIVMHLKVLLYNFSNRFESDNSRHKKKTMFVPFPVELDMSPFMSGCRNRCSEDKNISCQASSNYDNRYTLYAVIVHIGTLDTGHYVAYIRQTKQTWFRCADASVSPAELDEVMASEG</sequence>
<evidence type="ECO:0000256" key="4">
    <source>
        <dbReference type="ARBA" id="ARBA00022723"/>
    </source>
</evidence>
<evidence type="ECO:0000256" key="14">
    <source>
        <dbReference type="PROSITE-ProRule" id="PRU00502"/>
    </source>
</evidence>
<feature type="domain" description="UBP-type" evidence="17">
    <location>
        <begin position="1"/>
        <end position="61"/>
    </location>
</feature>
<dbReference type="InterPro" id="IPR013083">
    <property type="entry name" value="Znf_RING/FYVE/PHD"/>
</dbReference>
<dbReference type="InterPro" id="IPR001607">
    <property type="entry name" value="Znf_UBP"/>
</dbReference>
<dbReference type="PANTHER" id="PTHR21646:SF33">
    <property type="entry name" value="UBIQUITIN CARBOXYL-TERMINAL HYDROLASE 22"/>
    <property type="match status" value="1"/>
</dbReference>
<keyword evidence="8 15" id="KW-0788">Thiol protease</keyword>
<feature type="domain" description="USP" evidence="16">
    <location>
        <begin position="98"/>
        <end position="415"/>
    </location>
</feature>
<keyword evidence="5 14" id="KW-0863">Zinc-finger</keyword>
<dbReference type="PROSITE" id="PS00972">
    <property type="entry name" value="USP_1"/>
    <property type="match status" value="1"/>
</dbReference>
<dbReference type="Pfam" id="PF00443">
    <property type="entry name" value="UCH"/>
    <property type="match status" value="1"/>
</dbReference>
<evidence type="ECO:0000313" key="19">
    <source>
        <dbReference type="EMBL" id="KAL1110534.1"/>
    </source>
</evidence>
<dbReference type="Proteomes" id="UP001558652">
    <property type="component" value="Unassembled WGS sequence"/>
</dbReference>
<evidence type="ECO:0000259" key="17">
    <source>
        <dbReference type="PROSITE" id="PS50271"/>
    </source>
</evidence>
<dbReference type="InterPro" id="IPR018200">
    <property type="entry name" value="USP_CS"/>
</dbReference>
<accession>A0ABD0XTP3</accession>
<protein>
    <recommendedName>
        <fullName evidence="15">Ubiquitin carboxyl-terminal hydrolase</fullName>
        <ecNumber evidence="15">3.4.19.12</ecNumber>
    </recommendedName>
</protein>
<dbReference type="PROSITE" id="PS50271">
    <property type="entry name" value="ZF_UBP"/>
    <property type="match status" value="1"/>
</dbReference>
<dbReference type="InterPro" id="IPR001394">
    <property type="entry name" value="Peptidase_C19_UCH"/>
</dbReference>
<evidence type="ECO:0000313" key="18">
    <source>
        <dbReference type="EMBL" id="KAL1110531.1"/>
    </source>
</evidence>
<dbReference type="InterPro" id="IPR028889">
    <property type="entry name" value="USP"/>
</dbReference>
<dbReference type="SUPFAM" id="SSF57850">
    <property type="entry name" value="RING/U-box"/>
    <property type="match status" value="1"/>
</dbReference>
<proteinExistence type="inferred from homology"/>
<dbReference type="GO" id="GO:0004843">
    <property type="term" value="F:cysteine-type deubiquitinase activity"/>
    <property type="evidence" value="ECO:0007669"/>
    <property type="project" value="UniProtKB-UniRule"/>
</dbReference>
<evidence type="ECO:0000256" key="6">
    <source>
        <dbReference type="ARBA" id="ARBA00022786"/>
    </source>
</evidence>
<dbReference type="GO" id="GO:0008270">
    <property type="term" value="F:zinc ion binding"/>
    <property type="evidence" value="ECO:0007669"/>
    <property type="project" value="UniProtKB-KW"/>
</dbReference>
<keyword evidence="6 15" id="KW-0833">Ubl conjugation pathway</keyword>
<dbReference type="InterPro" id="IPR038765">
    <property type="entry name" value="Papain-like_cys_pep_sf"/>
</dbReference>
<keyword evidence="11" id="KW-0804">Transcription</keyword>
<evidence type="ECO:0000313" key="20">
    <source>
        <dbReference type="Proteomes" id="UP001558652"/>
    </source>
</evidence>
<evidence type="ECO:0000256" key="12">
    <source>
        <dbReference type="ARBA" id="ARBA00023242"/>
    </source>
</evidence>
<dbReference type="AlphaFoldDB" id="A0ABD0XTP3"/>
<evidence type="ECO:0000256" key="10">
    <source>
        <dbReference type="ARBA" id="ARBA00023015"/>
    </source>
</evidence>
<keyword evidence="20" id="KW-1185">Reference proteome</keyword>
<dbReference type="EMBL" id="JBFDAA010000022">
    <property type="protein sequence ID" value="KAL1110531.1"/>
    <property type="molecule type" value="Genomic_DNA"/>
</dbReference>
<dbReference type="InterPro" id="IPR050185">
    <property type="entry name" value="Ub_carboxyl-term_hydrolase"/>
</dbReference>
<evidence type="ECO:0000259" key="16">
    <source>
        <dbReference type="PROSITE" id="PS50235"/>
    </source>
</evidence>
<dbReference type="PROSITE" id="PS00973">
    <property type="entry name" value="USP_2"/>
    <property type="match status" value="1"/>
</dbReference>
<evidence type="ECO:0000256" key="3">
    <source>
        <dbReference type="ARBA" id="ARBA00022670"/>
    </source>
</evidence>
<keyword evidence="3 15" id="KW-0645">Protease</keyword>
<evidence type="ECO:0000256" key="13">
    <source>
        <dbReference type="ARBA" id="ARBA00038490"/>
    </source>
</evidence>
<evidence type="ECO:0000256" key="7">
    <source>
        <dbReference type="ARBA" id="ARBA00022801"/>
    </source>
</evidence>
<comment type="similarity">
    <text evidence="13">Belongs to the peptidase C19 family. UBP8 subfamily.</text>
</comment>
<comment type="catalytic activity">
    <reaction evidence="1 15">
        <text>Thiol-dependent hydrolysis of ester, thioester, amide, peptide and isopeptide bonds formed by the C-terminal Gly of ubiquitin (a 76-residue protein attached to proteins as an intracellular targeting signal).</text>
        <dbReference type="EC" id="3.4.19.12"/>
    </reaction>
</comment>
<keyword evidence="12" id="KW-0539">Nucleus</keyword>
<evidence type="ECO:0000256" key="8">
    <source>
        <dbReference type="ARBA" id="ARBA00022807"/>
    </source>
</evidence>
<evidence type="ECO:0000256" key="1">
    <source>
        <dbReference type="ARBA" id="ARBA00000707"/>
    </source>
</evidence>
<name>A0ABD0XTP3_9HEMI</name>
<keyword evidence="9" id="KW-0862">Zinc</keyword>
<dbReference type="PROSITE" id="PS50235">
    <property type="entry name" value="USP_3"/>
    <property type="match status" value="1"/>
</dbReference>
<gene>
    <name evidence="18" type="ORF">AAG570_008059</name>
    <name evidence="19" type="ORF">AAG570_008062</name>
</gene>
<dbReference type="Gene3D" id="3.30.40.10">
    <property type="entry name" value="Zinc/RING finger domain, C3HC4 (zinc finger)"/>
    <property type="match status" value="1"/>
</dbReference>
<dbReference type="EC" id="3.4.19.12" evidence="15"/>
<dbReference type="GO" id="GO:0005634">
    <property type="term" value="C:nucleus"/>
    <property type="evidence" value="ECO:0007669"/>
    <property type="project" value="UniProtKB-SubCell"/>
</dbReference>